<feature type="compositionally biased region" description="Low complexity" evidence="1">
    <location>
        <begin position="73"/>
        <end position="83"/>
    </location>
</feature>
<evidence type="ECO:0000313" key="3">
    <source>
        <dbReference type="Proteomes" id="UP000026962"/>
    </source>
</evidence>
<sequence>MRLKFELKEVVQHMQVDNRLKKRKETAPATVAGVAAAAADAGLWTTKDMHWHWRLLSKAMRRMKASGYSLRHSSTSRSTAAASEHPNIGSFHSVQQGTHPLDMMNSISLEMDSSLRGGRIAHLHAVCSEAIGCCTSSCPAGAGHPHLIPDKLGRLLRRSDDDGAGDEAGRVDEHDVAGVESGGGGGGGRRRREEVKKERVQQGDKRWRVWWRWEKVARCTWDGNGMGTFPFPYNN</sequence>
<proteinExistence type="predicted"/>
<dbReference type="EnsemblPlants" id="OPUNC02G03270.2">
    <property type="protein sequence ID" value="OPUNC02G03270.2"/>
    <property type="gene ID" value="OPUNC02G03270"/>
</dbReference>
<organism evidence="2">
    <name type="scientific">Oryza punctata</name>
    <name type="common">Red rice</name>
    <dbReference type="NCBI Taxonomy" id="4537"/>
    <lineage>
        <taxon>Eukaryota</taxon>
        <taxon>Viridiplantae</taxon>
        <taxon>Streptophyta</taxon>
        <taxon>Embryophyta</taxon>
        <taxon>Tracheophyta</taxon>
        <taxon>Spermatophyta</taxon>
        <taxon>Magnoliopsida</taxon>
        <taxon>Liliopsida</taxon>
        <taxon>Poales</taxon>
        <taxon>Poaceae</taxon>
        <taxon>BOP clade</taxon>
        <taxon>Oryzoideae</taxon>
        <taxon>Oryzeae</taxon>
        <taxon>Oryzinae</taxon>
        <taxon>Oryza</taxon>
    </lineage>
</organism>
<feature type="region of interest" description="Disordered" evidence="1">
    <location>
        <begin position="69"/>
        <end position="97"/>
    </location>
</feature>
<reference evidence="2" key="1">
    <citation type="submission" date="2015-04" db="UniProtKB">
        <authorList>
            <consortium name="EnsemblPlants"/>
        </authorList>
    </citation>
    <scope>IDENTIFICATION</scope>
</reference>
<dbReference type="AlphaFoldDB" id="A0A0E0JVM3"/>
<accession>A0A0E0JVM3</accession>
<feature type="region of interest" description="Disordered" evidence="1">
    <location>
        <begin position="158"/>
        <end position="202"/>
    </location>
</feature>
<keyword evidence="3" id="KW-1185">Reference proteome</keyword>
<reference evidence="2" key="2">
    <citation type="submission" date="2018-05" db="EMBL/GenBank/DDBJ databases">
        <title>OpunRS2 (Oryza punctata Reference Sequence Version 2).</title>
        <authorList>
            <person name="Zhang J."/>
            <person name="Kudrna D."/>
            <person name="Lee S."/>
            <person name="Talag J."/>
            <person name="Welchert J."/>
            <person name="Wing R.A."/>
        </authorList>
    </citation>
    <scope>NUCLEOTIDE SEQUENCE [LARGE SCALE GENOMIC DNA]</scope>
</reference>
<dbReference type="Gramene" id="OPUNC02G03270.2">
    <property type="protein sequence ID" value="OPUNC02G03270.2"/>
    <property type="gene ID" value="OPUNC02G03270"/>
</dbReference>
<dbReference type="Proteomes" id="UP000026962">
    <property type="component" value="Chromosome 2"/>
</dbReference>
<protein>
    <submittedName>
        <fullName evidence="2">Uncharacterized protein</fullName>
    </submittedName>
</protein>
<name>A0A0E0JVM3_ORYPU</name>
<evidence type="ECO:0000313" key="2">
    <source>
        <dbReference type="EnsemblPlants" id="OPUNC02G03270.2"/>
    </source>
</evidence>
<feature type="compositionally biased region" description="Basic and acidic residues" evidence="1">
    <location>
        <begin position="191"/>
        <end position="202"/>
    </location>
</feature>
<feature type="compositionally biased region" description="Basic and acidic residues" evidence="1">
    <location>
        <begin position="158"/>
        <end position="177"/>
    </location>
</feature>
<dbReference type="HOGENOM" id="CLU_1181823_0_0_1"/>
<evidence type="ECO:0000256" key="1">
    <source>
        <dbReference type="SAM" id="MobiDB-lite"/>
    </source>
</evidence>